<evidence type="ECO:0000256" key="2">
    <source>
        <dbReference type="ARBA" id="ARBA00022741"/>
    </source>
</evidence>
<reference evidence="6" key="1">
    <citation type="submission" date="2020-06" db="EMBL/GenBank/DDBJ databases">
        <authorList>
            <person name="Li T."/>
            <person name="Hu X."/>
            <person name="Zhang T."/>
            <person name="Song X."/>
            <person name="Zhang H."/>
            <person name="Dai N."/>
            <person name="Sheng W."/>
            <person name="Hou X."/>
            <person name="Wei L."/>
        </authorList>
    </citation>
    <scope>NUCLEOTIDE SEQUENCE</scope>
    <source>
        <strain evidence="6">G02</strain>
        <tissue evidence="6">Leaf</tissue>
    </source>
</reference>
<dbReference type="InterPro" id="IPR006336">
    <property type="entry name" value="GCS2"/>
</dbReference>
<dbReference type="InterPro" id="IPR035434">
    <property type="entry name" value="GCL_bact_plant"/>
</dbReference>
<keyword evidence="1 4" id="KW-0436">Ligase</keyword>
<dbReference type="GO" id="GO:0006750">
    <property type="term" value="P:glutathione biosynthetic process"/>
    <property type="evidence" value="ECO:0007669"/>
    <property type="project" value="UniProtKB-UniRule"/>
</dbReference>
<name>A0AAW2MG37_SESRA</name>
<sequence length="497" mass="55160">MALMSYSGSSHCIHSETTQCKSRYNGVNSFADKVEAAKTKGIIFGFRPASWSSLKATKGWSLDGSEVGQRRGHWVTVAASPPTEDAVIATEPLTKEELVGYLASGCKPKEKWRIGTEHEKFGFEIGTLKPMKYEQIEELLNGLSERFDWDKIMEGENIIGLQQGKQSISLEPGGQFELSGAPLETLHQTCAEVNSHLYQVKAVAEEMGIGFLGIGFQPKWRREDIPVMPKVNLDFHSETDMIRKFRAGLALQPIATALFANSPFTEGKPNGFLSMRRFEQYVDYALDVPMYFVYRNKKYIDCAGMSFRDFMAGKLPCLPGEYPTLNDWENHLTTIFPEVRLKRYLEMRGADGGPWRRLCALPAFWGWQFQPEPGIPYGAGLGCHFSVRDGFGAAKTSPAGSGAGYGSCLEPAPLDPAPARVQPASFFIVPKSGLKTPFRDGLLKHVAQEVVKFAKDGLERRGFKETGFLNEVMEVVNTGVTPAEKLLALYHGKWGQT</sequence>
<keyword evidence="2 4" id="KW-0547">Nucleotide-binding</keyword>
<dbReference type="EC" id="6.3.2.2" evidence="4"/>
<proteinExistence type="inferred from homology"/>
<dbReference type="SUPFAM" id="SSF55931">
    <property type="entry name" value="Glutamine synthetase/guanido kinase"/>
    <property type="match status" value="1"/>
</dbReference>
<comment type="similarity">
    <text evidence="4">Belongs to the carboxylate-amine ligase family. Glutamate--cysteine ligase type 2 subfamily.</text>
</comment>
<dbReference type="PANTHER" id="PTHR34378:SF1">
    <property type="entry name" value="GLUTAMATE--CYSTEINE LIGASE, CHLOROPLASTIC"/>
    <property type="match status" value="1"/>
</dbReference>
<dbReference type="PIRSF" id="PIRSF017901">
    <property type="entry name" value="GCL"/>
    <property type="match status" value="1"/>
</dbReference>
<feature type="disulfide bond" evidence="5">
    <location>
        <begin position="302"/>
        <end position="317"/>
    </location>
</feature>
<dbReference type="EMBL" id="JACGWJ010000022">
    <property type="protein sequence ID" value="KAL0329799.1"/>
    <property type="molecule type" value="Genomic_DNA"/>
</dbReference>
<dbReference type="GO" id="GO:0005524">
    <property type="term" value="F:ATP binding"/>
    <property type="evidence" value="ECO:0007669"/>
    <property type="project" value="UniProtKB-UniRule"/>
</dbReference>
<evidence type="ECO:0000313" key="6">
    <source>
        <dbReference type="EMBL" id="KAL0329799.1"/>
    </source>
</evidence>
<keyword evidence="4" id="KW-0934">Plastid</keyword>
<dbReference type="Gene3D" id="3.30.590.20">
    <property type="match status" value="4"/>
</dbReference>
<comment type="caution">
    <text evidence="6">The sequence shown here is derived from an EMBL/GenBank/DDBJ whole genome shotgun (WGS) entry which is preliminary data.</text>
</comment>
<protein>
    <recommendedName>
        <fullName evidence="4">Glutamate--cysteine ligase</fullName>
        <ecNumber evidence="4">6.3.2.2</ecNumber>
    </recommendedName>
</protein>
<dbReference type="AlphaFoldDB" id="A0AAW2MG37"/>
<keyword evidence="5" id="KW-1015">Disulfide bond</keyword>
<feature type="disulfide bond" evidence="5">
    <location>
        <begin position="190"/>
        <end position="359"/>
    </location>
</feature>
<accession>A0AAW2MG37</accession>
<dbReference type="GO" id="GO:0009507">
    <property type="term" value="C:chloroplast"/>
    <property type="evidence" value="ECO:0007669"/>
    <property type="project" value="UniProtKB-SubCell"/>
</dbReference>
<reference evidence="6" key="2">
    <citation type="journal article" date="2024" name="Plant">
        <title>Genomic evolution and insights into agronomic trait innovations of Sesamum species.</title>
        <authorList>
            <person name="Miao H."/>
            <person name="Wang L."/>
            <person name="Qu L."/>
            <person name="Liu H."/>
            <person name="Sun Y."/>
            <person name="Le M."/>
            <person name="Wang Q."/>
            <person name="Wei S."/>
            <person name="Zheng Y."/>
            <person name="Lin W."/>
            <person name="Duan Y."/>
            <person name="Cao H."/>
            <person name="Xiong S."/>
            <person name="Wang X."/>
            <person name="Wei L."/>
            <person name="Li C."/>
            <person name="Ma Q."/>
            <person name="Ju M."/>
            <person name="Zhao R."/>
            <person name="Li G."/>
            <person name="Mu C."/>
            <person name="Tian Q."/>
            <person name="Mei H."/>
            <person name="Zhang T."/>
            <person name="Gao T."/>
            <person name="Zhang H."/>
        </authorList>
    </citation>
    <scope>NUCLEOTIDE SEQUENCE</scope>
    <source>
        <strain evidence="6">G02</strain>
    </source>
</reference>
<evidence type="ECO:0000256" key="4">
    <source>
        <dbReference type="PIRNR" id="PIRNR017901"/>
    </source>
</evidence>
<evidence type="ECO:0000256" key="5">
    <source>
        <dbReference type="PIRSR" id="PIRSR017901-50"/>
    </source>
</evidence>
<keyword evidence="3 4" id="KW-0067">ATP-binding</keyword>
<dbReference type="Pfam" id="PF04107">
    <property type="entry name" value="GCS2"/>
    <property type="match status" value="2"/>
</dbReference>
<evidence type="ECO:0000256" key="3">
    <source>
        <dbReference type="ARBA" id="ARBA00022840"/>
    </source>
</evidence>
<dbReference type="InterPro" id="IPR014746">
    <property type="entry name" value="Gln_synth/guanido_kin_cat_dom"/>
</dbReference>
<keyword evidence="4" id="KW-0150">Chloroplast</keyword>
<organism evidence="6">
    <name type="scientific">Sesamum radiatum</name>
    <name type="common">Black benniseed</name>
    <dbReference type="NCBI Taxonomy" id="300843"/>
    <lineage>
        <taxon>Eukaryota</taxon>
        <taxon>Viridiplantae</taxon>
        <taxon>Streptophyta</taxon>
        <taxon>Embryophyta</taxon>
        <taxon>Tracheophyta</taxon>
        <taxon>Spermatophyta</taxon>
        <taxon>Magnoliopsida</taxon>
        <taxon>eudicotyledons</taxon>
        <taxon>Gunneridae</taxon>
        <taxon>Pentapetalae</taxon>
        <taxon>asterids</taxon>
        <taxon>lamiids</taxon>
        <taxon>Lamiales</taxon>
        <taxon>Pedaliaceae</taxon>
        <taxon>Sesamum</taxon>
    </lineage>
</organism>
<comment type="subcellular location">
    <subcellularLocation>
        <location evidence="4">Plastid</location>
        <location evidence="4">Chloroplast</location>
    </subcellularLocation>
</comment>
<comment type="catalytic activity">
    <reaction evidence="4">
        <text>L-cysteine + L-glutamate + ATP = gamma-L-glutamyl-L-cysteine + ADP + phosphate + H(+)</text>
        <dbReference type="Rhea" id="RHEA:13285"/>
        <dbReference type="ChEBI" id="CHEBI:15378"/>
        <dbReference type="ChEBI" id="CHEBI:29985"/>
        <dbReference type="ChEBI" id="CHEBI:30616"/>
        <dbReference type="ChEBI" id="CHEBI:35235"/>
        <dbReference type="ChEBI" id="CHEBI:43474"/>
        <dbReference type="ChEBI" id="CHEBI:58173"/>
        <dbReference type="ChEBI" id="CHEBI:456216"/>
        <dbReference type="EC" id="6.3.2.2"/>
    </reaction>
</comment>
<evidence type="ECO:0000256" key="1">
    <source>
        <dbReference type="ARBA" id="ARBA00022598"/>
    </source>
</evidence>
<dbReference type="GO" id="GO:0004357">
    <property type="term" value="F:glutamate-cysteine ligase activity"/>
    <property type="evidence" value="ECO:0007669"/>
    <property type="project" value="UniProtKB-UniRule"/>
</dbReference>
<dbReference type="PANTHER" id="PTHR34378">
    <property type="entry name" value="GLUTAMATE--CYSTEINE LIGASE, CHLOROPLASTIC"/>
    <property type="match status" value="1"/>
</dbReference>
<gene>
    <name evidence="6" type="ORF">Sradi_4966600</name>
</gene>